<protein>
    <submittedName>
        <fullName evidence="1">Uncharacterized protein</fullName>
    </submittedName>
</protein>
<evidence type="ECO:0000313" key="1">
    <source>
        <dbReference type="EMBL" id="MFC2968208.1"/>
    </source>
</evidence>
<evidence type="ECO:0000313" key="2">
    <source>
        <dbReference type="Proteomes" id="UP001595443"/>
    </source>
</evidence>
<comment type="caution">
    <text evidence="1">The sequence shown here is derived from an EMBL/GenBank/DDBJ whole genome shotgun (WGS) entry which is preliminary data.</text>
</comment>
<organism evidence="1 2">
    <name type="scientific">Acidimangrovimonas pyrenivorans</name>
    <dbReference type="NCBI Taxonomy" id="2030798"/>
    <lineage>
        <taxon>Bacteria</taxon>
        <taxon>Pseudomonadati</taxon>
        <taxon>Pseudomonadota</taxon>
        <taxon>Alphaproteobacteria</taxon>
        <taxon>Rhodobacterales</taxon>
        <taxon>Paracoccaceae</taxon>
        <taxon>Acidimangrovimonas</taxon>
    </lineage>
</organism>
<proteinExistence type="predicted"/>
<dbReference type="EMBL" id="JBHRSK010000004">
    <property type="protein sequence ID" value="MFC2968208.1"/>
    <property type="molecule type" value="Genomic_DNA"/>
</dbReference>
<reference evidence="2" key="1">
    <citation type="journal article" date="2019" name="Int. J. Syst. Evol. Microbiol.">
        <title>The Global Catalogue of Microorganisms (GCM) 10K type strain sequencing project: providing services to taxonomists for standard genome sequencing and annotation.</title>
        <authorList>
            <consortium name="The Broad Institute Genomics Platform"/>
            <consortium name="The Broad Institute Genome Sequencing Center for Infectious Disease"/>
            <person name="Wu L."/>
            <person name="Ma J."/>
        </authorList>
    </citation>
    <scope>NUCLEOTIDE SEQUENCE [LARGE SCALE GENOMIC DNA]</scope>
    <source>
        <strain evidence="2">KCTC 62192</strain>
    </source>
</reference>
<sequence>MMGWTLARLRAEGHRATVIATGFACQRIPTIFPLPHDIAMDEAVIAP</sequence>
<name>A0ABV7AGW5_9RHOB</name>
<gene>
    <name evidence="1" type="ORF">ACFOES_08885</name>
</gene>
<dbReference type="Proteomes" id="UP001595443">
    <property type="component" value="Unassembled WGS sequence"/>
</dbReference>
<keyword evidence="2" id="KW-1185">Reference proteome</keyword>
<dbReference type="RefSeq" id="WP_377832878.1">
    <property type="nucleotide sequence ID" value="NZ_JBHRSK010000004.1"/>
</dbReference>
<accession>A0ABV7AGW5</accession>